<comment type="caution">
    <text evidence="1">The sequence shown here is derived from an EMBL/GenBank/DDBJ whole genome shotgun (WGS) entry which is preliminary data.</text>
</comment>
<dbReference type="AlphaFoldDB" id="A0A7X9DL77"/>
<proteinExistence type="predicted"/>
<accession>A0A7X9DL77</accession>
<reference evidence="1 2" key="1">
    <citation type="journal article" date="2020" name="Biotechnol. Biofuels">
        <title>New insights from the biogas microbiome by comprehensive genome-resolved metagenomics of nearly 1600 species originating from multiple anaerobic digesters.</title>
        <authorList>
            <person name="Campanaro S."/>
            <person name="Treu L."/>
            <person name="Rodriguez-R L.M."/>
            <person name="Kovalovszki A."/>
            <person name="Ziels R.M."/>
            <person name="Maus I."/>
            <person name="Zhu X."/>
            <person name="Kougias P.G."/>
            <person name="Basile A."/>
            <person name="Luo G."/>
            <person name="Schluter A."/>
            <person name="Konstantinidis K.T."/>
            <person name="Angelidaki I."/>
        </authorList>
    </citation>
    <scope>NUCLEOTIDE SEQUENCE [LARGE SCALE GENOMIC DNA]</scope>
    <source>
        <strain evidence="1">AS27yjCOA_165</strain>
    </source>
</reference>
<protein>
    <submittedName>
        <fullName evidence="1">Uncharacterized protein</fullName>
    </submittedName>
</protein>
<dbReference type="Proteomes" id="UP000526033">
    <property type="component" value="Unassembled WGS sequence"/>
</dbReference>
<sequence>MSIDYFVHKKNKINRITKAELDLIEAPDLQIKDVQNDETGDVSFFTASLKDSPFSRGFEYILQENGDYWTYTYDYEDDDFNEFITTIQKLSEVLYLQIDNPQTGEINLKPSEIYGTKMAEFLKIQRNVVNSVPVTLNQTGIEDGFVKTDLELYQENRQGLINLYEPKGYYVDNIMWGKKDGKTLYFCSWVTSVPTVIPPVDQVITLESADKSSKAYLISIKDLEEALGNKFLTVLEPSLHYIIEPVVQEVERNILFSKGKKLQ</sequence>
<gene>
    <name evidence="1" type="ORF">GYA27_03685</name>
</gene>
<name>A0A7X9DL77_UNCKA</name>
<dbReference type="EMBL" id="JAAZNL010000046">
    <property type="protein sequence ID" value="NMB70274.1"/>
    <property type="molecule type" value="Genomic_DNA"/>
</dbReference>
<organism evidence="1 2">
    <name type="scientific">candidate division WWE3 bacterium</name>
    <dbReference type="NCBI Taxonomy" id="2053526"/>
    <lineage>
        <taxon>Bacteria</taxon>
        <taxon>Katanobacteria</taxon>
    </lineage>
</organism>
<evidence type="ECO:0000313" key="1">
    <source>
        <dbReference type="EMBL" id="NMB70274.1"/>
    </source>
</evidence>
<evidence type="ECO:0000313" key="2">
    <source>
        <dbReference type="Proteomes" id="UP000526033"/>
    </source>
</evidence>